<accession>A0A9D1M5H0</accession>
<keyword evidence="1" id="KW-0732">Signal</keyword>
<evidence type="ECO:0000256" key="1">
    <source>
        <dbReference type="SAM" id="SignalP"/>
    </source>
</evidence>
<evidence type="ECO:0008006" key="4">
    <source>
        <dbReference type="Google" id="ProtNLM"/>
    </source>
</evidence>
<feature type="signal peptide" evidence="1">
    <location>
        <begin position="1"/>
        <end position="22"/>
    </location>
</feature>
<dbReference type="EMBL" id="DVNC01000054">
    <property type="protein sequence ID" value="HIU54029.1"/>
    <property type="molecule type" value="Genomic_DNA"/>
</dbReference>
<dbReference type="Proteomes" id="UP000824107">
    <property type="component" value="Unassembled WGS sequence"/>
</dbReference>
<reference evidence="2" key="2">
    <citation type="journal article" date="2021" name="PeerJ">
        <title>Extensive microbial diversity within the chicken gut microbiome revealed by metagenomics and culture.</title>
        <authorList>
            <person name="Gilroy R."/>
            <person name="Ravi A."/>
            <person name="Getino M."/>
            <person name="Pursley I."/>
            <person name="Horton D.L."/>
            <person name="Alikhan N.F."/>
            <person name="Baker D."/>
            <person name="Gharbi K."/>
            <person name="Hall N."/>
            <person name="Watson M."/>
            <person name="Adriaenssens E.M."/>
            <person name="Foster-Nyarko E."/>
            <person name="Jarju S."/>
            <person name="Secka A."/>
            <person name="Antonio M."/>
            <person name="Oren A."/>
            <person name="Chaudhuri R.R."/>
            <person name="La Ragione R."/>
            <person name="Hildebrand F."/>
            <person name="Pallen M.J."/>
        </authorList>
    </citation>
    <scope>NUCLEOTIDE SEQUENCE</scope>
    <source>
        <strain evidence="2">ChiW3-316</strain>
    </source>
</reference>
<protein>
    <recommendedName>
        <fullName evidence="4">Lipoprotein</fullName>
    </recommendedName>
</protein>
<gene>
    <name evidence="2" type="ORF">IAD20_08130</name>
</gene>
<proteinExistence type="predicted"/>
<comment type="caution">
    <text evidence="2">The sequence shown here is derived from an EMBL/GenBank/DDBJ whole genome shotgun (WGS) entry which is preliminary data.</text>
</comment>
<sequence length="154" mass="18295">MNKKLTLIIFSGLLLSSCSWFSRGEGQVIYHWERENTGVEKFARDHSECMRKAENIRLPDFRTWFYSEEVKLDIRADWHAEKGIWASYIPYPGAMPIVVNSLRDDADSDPKEYRLCMEDKGYWHRTYNLPSVTNIYVYKPQRVLQDVPFNNNDY</sequence>
<reference evidence="2" key="1">
    <citation type="submission" date="2020-10" db="EMBL/GenBank/DDBJ databases">
        <authorList>
            <person name="Gilroy R."/>
        </authorList>
    </citation>
    <scope>NUCLEOTIDE SEQUENCE</scope>
    <source>
        <strain evidence="2">ChiW3-316</strain>
    </source>
</reference>
<dbReference type="AlphaFoldDB" id="A0A9D1M5H0"/>
<dbReference type="PROSITE" id="PS51257">
    <property type="entry name" value="PROKAR_LIPOPROTEIN"/>
    <property type="match status" value="1"/>
</dbReference>
<name>A0A9D1M5H0_9PROT</name>
<evidence type="ECO:0000313" key="2">
    <source>
        <dbReference type="EMBL" id="HIU54029.1"/>
    </source>
</evidence>
<organism evidence="2 3">
    <name type="scientific">Candidatus Scatocola faecipullorum</name>
    <dbReference type="NCBI Taxonomy" id="2840917"/>
    <lineage>
        <taxon>Bacteria</taxon>
        <taxon>Pseudomonadati</taxon>
        <taxon>Pseudomonadota</taxon>
        <taxon>Alphaproteobacteria</taxon>
        <taxon>Rhodospirillales</taxon>
        <taxon>Rhodospirillaceae</taxon>
        <taxon>Rhodospirillaceae incertae sedis</taxon>
        <taxon>Candidatus Scatocola</taxon>
    </lineage>
</organism>
<feature type="chain" id="PRO_5038447291" description="Lipoprotein" evidence="1">
    <location>
        <begin position="23"/>
        <end position="154"/>
    </location>
</feature>
<evidence type="ECO:0000313" key="3">
    <source>
        <dbReference type="Proteomes" id="UP000824107"/>
    </source>
</evidence>